<dbReference type="Proteomes" id="UP001370758">
    <property type="component" value="Unassembled WGS sequence"/>
</dbReference>
<evidence type="ECO:0000256" key="1">
    <source>
        <dbReference type="SAM" id="MobiDB-lite"/>
    </source>
</evidence>
<feature type="region of interest" description="Disordered" evidence="1">
    <location>
        <begin position="64"/>
        <end position="150"/>
    </location>
</feature>
<feature type="compositionally biased region" description="Polar residues" evidence="1">
    <location>
        <begin position="90"/>
        <end position="100"/>
    </location>
</feature>
<organism evidence="2 3">
    <name type="scientific">Arthrobotrys musiformis</name>
    <dbReference type="NCBI Taxonomy" id="47236"/>
    <lineage>
        <taxon>Eukaryota</taxon>
        <taxon>Fungi</taxon>
        <taxon>Dikarya</taxon>
        <taxon>Ascomycota</taxon>
        <taxon>Pezizomycotina</taxon>
        <taxon>Orbiliomycetes</taxon>
        <taxon>Orbiliales</taxon>
        <taxon>Orbiliaceae</taxon>
        <taxon>Arthrobotrys</taxon>
    </lineage>
</organism>
<feature type="compositionally biased region" description="Basic residues" evidence="1">
    <location>
        <begin position="75"/>
        <end position="85"/>
    </location>
</feature>
<evidence type="ECO:0000313" key="3">
    <source>
        <dbReference type="Proteomes" id="UP001370758"/>
    </source>
</evidence>
<gene>
    <name evidence="2" type="ORF">TWF481_002858</name>
</gene>
<feature type="compositionally biased region" description="Polar residues" evidence="1">
    <location>
        <begin position="124"/>
        <end position="133"/>
    </location>
</feature>
<name>A0AAV9VSP2_9PEZI</name>
<reference evidence="2 3" key="1">
    <citation type="submission" date="2023-08" db="EMBL/GenBank/DDBJ databases">
        <authorList>
            <person name="Palmer J.M."/>
        </authorList>
    </citation>
    <scope>NUCLEOTIDE SEQUENCE [LARGE SCALE GENOMIC DNA]</scope>
    <source>
        <strain evidence="2 3">TWF481</strain>
    </source>
</reference>
<evidence type="ECO:0008006" key="4">
    <source>
        <dbReference type="Google" id="ProtNLM"/>
    </source>
</evidence>
<dbReference type="AlphaFoldDB" id="A0AAV9VSP2"/>
<dbReference type="EMBL" id="JAVHJL010000012">
    <property type="protein sequence ID" value="KAK6495812.1"/>
    <property type="molecule type" value="Genomic_DNA"/>
</dbReference>
<keyword evidence="3" id="KW-1185">Reference proteome</keyword>
<accession>A0AAV9VSP2</accession>
<proteinExistence type="predicted"/>
<evidence type="ECO:0000313" key="2">
    <source>
        <dbReference type="EMBL" id="KAK6495812.1"/>
    </source>
</evidence>
<sequence>MAAFNNKSSLIKKSITTFYSRGNCGRIIEVWVADSRFRKNAANNAAMEGWLNCAALSELKALQDSPKTKDGGRKAKEKKKRKKKSKSDNRQSTQSINADTPENEAITDINASSDSSDRVEFSNDDASFSQNNSSKRKYEKSNNPLRGQDFFRRSDMKDAVDLSAMRDKIAADSPLLWNLCKSLVVDPSSEVPDTEKRDSEEVSEVERLALLGITHLLYARNQQMNAFQSLVTFLLYAAGTTKDVIKLLHGLGICIGCSTLTRGVKRLAETTNYVIRDRKKSWIISYDNVNQNIGVSHQTTALGNKSYMDNSTSVVLIEQRGLQPGALIPRN</sequence>
<comment type="caution">
    <text evidence="2">The sequence shown here is derived from an EMBL/GenBank/DDBJ whole genome shotgun (WGS) entry which is preliminary data.</text>
</comment>
<protein>
    <recommendedName>
        <fullName evidence="4">RNase III domain-containing protein</fullName>
    </recommendedName>
</protein>